<reference evidence="1" key="1">
    <citation type="submission" date="2022-09" db="EMBL/GenBank/DDBJ databases">
        <title>Actin cytoskeleton and complex cell architecture in an #Asgard archaeon.</title>
        <authorList>
            <person name="Ponce Toledo R.I."/>
            <person name="Schleper C."/>
            <person name="Rodrigues Oliveira T."/>
            <person name="Wollweber F."/>
            <person name="Xu J."/>
            <person name="Rittmann S."/>
            <person name="Klingl A."/>
            <person name="Pilhofer M."/>
        </authorList>
    </citation>
    <scope>NUCLEOTIDE SEQUENCE</scope>
    <source>
        <strain evidence="1">B-35</strain>
    </source>
</reference>
<accession>A0ABY6HXB7</accession>
<name>A0ABY6HXB7_9ARCH</name>
<evidence type="ECO:0000313" key="1">
    <source>
        <dbReference type="EMBL" id="UYP48173.1"/>
    </source>
</evidence>
<dbReference type="EMBL" id="CP104013">
    <property type="protein sequence ID" value="UYP48173.1"/>
    <property type="molecule type" value="Genomic_DNA"/>
</dbReference>
<gene>
    <name evidence="1" type="ORF">NEF87_004458</name>
</gene>
<dbReference type="Proteomes" id="UP001208689">
    <property type="component" value="Chromosome"/>
</dbReference>
<keyword evidence="2" id="KW-1185">Reference proteome</keyword>
<organism evidence="1 2">
    <name type="scientific">Candidatus Lokiarchaeum ossiferum</name>
    <dbReference type="NCBI Taxonomy" id="2951803"/>
    <lineage>
        <taxon>Archaea</taxon>
        <taxon>Promethearchaeati</taxon>
        <taxon>Promethearchaeota</taxon>
        <taxon>Promethearchaeia</taxon>
        <taxon>Promethearchaeales</taxon>
        <taxon>Promethearchaeaceae</taxon>
        <taxon>Candidatus Lokiarchaeum</taxon>
    </lineage>
</organism>
<sequence length="119" mass="13667">MARKKKGGGFDLGQKLNNIKTLNETKRPKEAIAYEYMLFVMLCTAKYKERKLPSQSVRDYAMKMVKEHDMDPTIVYPFIQAVEEVIYGGKPSNPEVFQKSLVEFGKVFEFLVGKPLPPM</sequence>
<proteinExistence type="predicted"/>
<evidence type="ECO:0000313" key="2">
    <source>
        <dbReference type="Proteomes" id="UP001208689"/>
    </source>
</evidence>
<protein>
    <recommendedName>
        <fullName evidence="3">DUF4129 domain-containing protein</fullName>
    </recommendedName>
</protein>
<evidence type="ECO:0008006" key="3">
    <source>
        <dbReference type="Google" id="ProtNLM"/>
    </source>
</evidence>